<organism evidence="2">
    <name type="scientific">Ixodes ricinus</name>
    <name type="common">Common tick</name>
    <name type="synonym">Acarus ricinus</name>
    <dbReference type="NCBI Taxonomy" id="34613"/>
    <lineage>
        <taxon>Eukaryota</taxon>
        <taxon>Metazoa</taxon>
        <taxon>Ecdysozoa</taxon>
        <taxon>Arthropoda</taxon>
        <taxon>Chelicerata</taxon>
        <taxon>Arachnida</taxon>
        <taxon>Acari</taxon>
        <taxon>Parasitiformes</taxon>
        <taxon>Ixodida</taxon>
        <taxon>Ixodoidea</taxon>
        <taxon>Ixodidae</taxon>
        <taxon>Ixodinae</taxon>
        <taxon>Ixodes</taxon>
    </lineage>
</organism>
<proteinExistence type="predicted"/>
<reference evidence="2" key="1">
    <citation type="journal article" date="2018" name="PLoS Negl. Trop. Dis.">
        <title>Sialome diversity of ticks revealed by RNAseq of single tick salivary glands.</title>
        <authorList>
            <person name="Perner J."/>
            <person name="Kropackova S."/>
            <person name="Kopacek P."/>
            <person name="Ribeiro J.M."/>
        </authorList>
    </citation>
    <scope>NUCLEOTIDE SEQUENCE</scope>
    <source>
        <strain evidence="2">Siblings of single egg batch collected in Ceske Budejovice</strain>
        <tissue evidence="2">Salivary glands</tissue>
    </source>
</reference>
<name>A0A147BJT4_IXORI</name>
<evidence type="ECO:0000313" key="2">
    <source>
        <dbReference type="EMBL" id="JAR91049.1"/>
    </source>
</evidence>
<dbReference type="EMBL" id="GEGO01004355">
    <property type="protein sequence ID" value="JAR91049.1"/>
    <property type="molecule type" value="Transcribed_RNA"/>
</dbReference>
<feature type="compositionally biased region" description="Polar residues" evidence="1">
    <location>
        <begin position="302"/>
        <end position="313"/>
    </location>
</feature>
<dbReference type="AlphaFoldDB" id="A0A147BJT4"/>
<protein>
    <submittedName>
        <fullName evidence="2">Uncharacterized protein</fullName>
    </submittedName>
</protein>
<feature type="region of interest" description="Disordered" evidence="1">
    <location>
        <begin position="173"/>
        <end position="193"/>
    </location>
</feature>
<evidence type="ECO:0000256" key="1">
    <source>
        <dbReference type="SAM" id="MobiDB-lite"/>
    </source>
</evidence>
<feature type="region of interest" description="Disordered" evidence="1">
    <location>
        <begin position="107"/>
        <end position="135"/>
    </location>
</feature>
<feature type="region of interest" description="Disordered" evidence="1">
    <location>
        <begin position="292"/>
        <end position="313"/>
    </location>
</feature>
<sequence>MSSATSTMESTRLECPSESRLILLQERLSRSKLPSKERVPFMSLYGASIAHMQQSLNMVDLEIASTLAQGKSFEILQEPSDRECRVIVSRSSPSLKMVTEPQKFQAECQQGSRARQYHSVRESPGEEEGVENGNREQDCLGQRQEGQDGQRQKCTGQECTGQLDIELGELEEYSPEQNSHAYEESGPGKHVGYQDATQNKIIHETVIASSSQEDMPGVEQSTPVVKAEEKVVLLECQEAPSRDLMLQEITVASSSSCERLPMEQGLWTAGSDSAAFQVPSAEDVVPHMSSLVRASEDEDEQSSVQPGSRVSQS</sequence>
<accession>A0A147BJT4</accession>